<evidence type="ECO:0000313" key="2">
    <source>
        <dbReference type="EMBL" id="CAK08520.1"/>
    </source>
</evidence>
<dbReference type="AlphaFoldDB" id="Q1MEV4"/>
<dbReference type="EMBL" id="AM236080">
    <property type="protein sequence ID" value="CAK08520.1"/>
    <property type="molecule type" value="Genomic_DNA"/>
</dbReference>
<dbReference type="eggNOG" id="COG0451">
    <property type="taxonomic scope" value="Bacteria"/>
</dbReference>
<reference evidence="2 3" key="1">
    <citation type="journal article" date="2006" name="Genome Biol.">
        <title>The genome of Rhizobium leguminosarum has recognizable core and accessory components.</title>
        <authorList>
            <person name="Young J.W."/>
            <person name="Crossman L.C."/>
            <person name="Johnston A.W.B."/>
            <person name="Thomson N.R."/>
            <person name="Ghazoui Z.F."/>
            <person name="Hull K.H."/>
            <person name="Wexler M."/>
            <person name="Curson A.R.J."/>
            <person name="Todd J.D."/>
            <person name="Poole P.S."/>
            <person name="Mauchline T.H."/>
            <person name="East A.K."/>
            <person name="Quail M.A."/>
            <person name="Churcher C."/>
            <person name="Arrowsmith C."/>
            <person name="Cherevach A."/>
            <person name="Chillingworth T."/>
            <person name="Clarke K."/>
            <person name="Cronin A."/>
            <person name="Davis P."/>
            <person name="Fraser A."/>
            <person name="Hance Z."/>
            <person name="Hauser H."/>
            <person name="Jagels K."/>
            <person name="Moule S."/>
            <person name="Mungall K."/>
            <person name="Norbertczak H."/>
            <person name="Rabbinowitsch E."/>
            <person name="Sanders M."/>
            <person name="Simmonds M."/>
            <person name="Whitehead S."/>
            <person name="Parkhill J."/>
        </authorList>
    </citation>
    <scope>NUCLEOTIDE SEQUENCE [LARGE SCALE GENOMIC DNA]</scope>
    <source>
        <strain evidence="3">DSM 114642 / LMG 32736 / 3841</strain>
    </source>
</reference>
<dbReference type="Gene3D" id="3.40.50.720">
    <property type="entry name" value="NAD(P)-binding Rossmann-like Domain"/>
    <property type="match status" value="1"/>
</dbReference>
<dbReference type="KEGG" id="rle:RL3032"/>
<keyword evidence="3" id="KW-1185">Reference proteome</keyword>
<dbReference type="SUPFAM" id="SSF51735">
    <property type="entry name" value="NAD(P)-binding Rossmann-fold domains"/>
    <property type="match status" value="1"/>
</dbReference>
<organism evidence="2 3">
    <name type="scientific">Rhizobium johnstonii (strain DSM 114642 / LMG 32736 / 3841)</name>
    <name type="common">Rhizobium leguminosarum bv. viciae</name>
    <dbReference type="NCBI Taxonomy" id="216596"/>
    <lineage>
        <taxon>Bacteria</taxon>
        <taxon>Pseudomonadati</taxon>
        <taxon>Pseudomonadota</taxon>
        <taxon>Alphaproteobacteria</taxon>
        <taxon>Hyphomicrobiales</taxon>
        <taxon>Rhizobiaceae</taxon>
        <taxon>Rhizobium/Agrobacterium group</taxon>
        <taxon>Rhizobium</taxon>
        <taxon>Rhizobium johnstonii</taxon>
    </lineage>
</organism>
<accession>Q1MEV4</accession>
<evidence type="ECO:0000313" key="3">
    <source>
        <dbReference type="Proteomes" id="UP000006575"/>
    </source>
</evidence>
<dbReference type="CDD" id="cd05265">
    <property type="entry name" value="SDR_a1"/>
    <property type="match status" value="1"/>
</dbReference>
<name>Q1MEV4_RHIJ3</name>
<dbReference type="HOGENOM" id="CLU_065334_0_0_5"/>
<feature type="domain" description="NAD(P)-binding" evidence="1">
    <location>
        <begin position="35"/>
        <end position="176"/>
    </location>
</feature>
<dbReference type="InterPro" id="IPR016040">
    <property type="entry name" value="NAD(P)-bd_dom"/>
</dbReference>
<dbReference type="Proteomes" id="UP000006575">
    <property type="component" value="Chromosome"/>
</dbReference>
<proteinExistence type="predicted"/>
<dbReference type="InterPro" id="IPR036291">
    <property type="entry name" value="NAD(P)-bd_dom_sf"/>
</dbReference>
<dbReference type="EnsemblBacteria" id="CAK08520">
    <property type="protein sequence ID" value="CAK08520"/>
    <property type="gene ID" value="RL3032"/>
</dbReference>
<protein>
    <submittedName>
        <fullName evidence="2">RNA binding protein</fullName>
    </submittedName>
</protein>
<sequence length="352" mass="38916">MQETTDFFRAMKTTAYPATSDTEVLHMALKILFVGGTGQISYPCVERAVVQGHNVSVYNRSLRGDPLPAGVTSIVGDLAAPTYADLAKANYDVVCQFIAFTPDQVARDIDVFAGHCGQYIFISSASVYEKPPRHYLITEQTPAINPYWRYSQDKIACETLLKNSENLAWTIVRPSHTVRTGLPIMMGDSDVMARRMLDGQPTIVAGDGHTPWTLTRSVDFAVPFVGLFGKPAALNEIFHITSDRAHIWDDIQKTIARLLDVEARIVHVPTDTLVRYNPEWVGPLRGDKAWSAIFDNSKVKSVAGEFTCAESLDEILAEPIMHLKQRLAKNRPPRGDLDALVDRICAAQSALG</sequence>
<dbReference type="Pfam" id="PF13460">
    <property type="entry name" value="NAD_binding_10"/>
    <property type="match status" value="1"/>
</dbReference>
<gene>
    <name evidence="2" type="ordered locus">RL3032</name>
</gene>
<evidence type="ECO:0000259" key="1">
    <source>
        <dbReference type="Pfam" id="PF13460"/>
    </source>
</evidence>